<feature type="coiled-coil region" evidence="1">
    <location>
        <begin position="99"/>
        <end position="138"/>
    </location>
</feature>
<evidence type="ECO:0000313" key="3">
    <source>
        <dbReference type="EMBL" id="CAI5757766.1"/>
    </source>
</evidence>
<feature type="compositionally biased region" description="Polar residues" evidence="2">
    <location>
        <begin position="340"/>
        <end position="363"/>
    </location>
</feature>
<dbReference type="InterPro" id="IPR034586">
    <property type="entry name" value="Bfa1/Byr4"/>
</dbReference>
<dbReference type="Proteomes" id="UP001152885">
    <property type="component" value="Unassembled WGS sequence"/>
</dbReference>
<dbReference type="AlphaFoldDB" id="A0A9W4XL42"/>
<dbReference type="GO" id="GO:0044732">
    <property type="term" value="C:mitotic spindle pole body"/>
    <property type="evidence" value="ECO:0007669"/>
    <property type="project" value="TreeGrafter"/>
</dbReference>
<accession>A0A9W4XL42</accession>
<protein>
    <recommendedName>
        <fullName evidence="5">Mitotic check point protein BFA1</fullName>
    </recommendedName>
</protein>
<proteinExistence type="predicted"/>
<dbReference type="GO" id="GO:1990334">
    <property type="term" value="C:Bfa1-Bub2 complex"/>
    <property type="evidence" value="ECO:0007669"/>
    <property type="project" value="InterPro"/>
</dbReference>
<reference evidence="3" key="1">
    <citation type="submission" date="2022-12" db="EMBL/GenBank/DDBJ databases">
        <authorList>
            <person name="Brejova B."/>
        </authorList>
    </citation>
    <scope>NUCLEOTIDE SEQUENCE</scope>
</reference>
<evidence type="ECO:0000256" key="2">
    <source>
        <dbReference type="SAM" id="MobiDB-lite"/>
    </source>
</evidence>
<feature type="region of interest" description="Disordered" evidence="2">
    <location>
        <begin position="337"/>
        <end position="363"/>
    </location>
</feature>
<sequence>MKSKNELLSQYKEEIFGDSEGMEFQNDVETLKINQLNLSNNNSPSFQITAKQQINSPTSKASSGKRITKETLSEYSDDTSLTDFISESEFEWGDQFNKNQNIYQQMNQKLIERKRAQQQQAEKELEQYETMRNKKLVDPNQTLKLKDFNKLTNQNLSFLDQLESEKTINYEYTKDDFDEFQDGFEDLDKKLHKSSLPSLNLHKSLKKFHSMNLSGPKYNDQVINKLNRIPSFYNKEKLEKYKENEVQHNHKSKIKNITKLSSPISSSKMRFDSKNLRWEGNEEDLYRFNKPNFISKNELNHVSKNQNMIFDNNTRKWININEEEDDELFNIPDLKISSPPKKSQSMRGLSQYTQRTTSTNSISEYESKDDFRLSSRLVDKFNKEELKIDKKISHWFQGAIEYKNDYYWEIRKMVMNE</sequence>
<keyword evidence="1" id="KW-0175">Coiled coil</keyword>
<comment type="caution">
    <text evidence="3">The sequence shown here is derived from an EMBL/GenBank/DDBJ whole genome shotgun (WGS) entry which is preliminary data.</text>
</comment>
<evidence type="ECO:0008006" key="5">
    <source>
        <dbReference type="Google" id="ProtNLM"/>
    </source>
</evidence>
<gene>
    <name evidence="3" type="ORF">CANVERA_P2279</name>
</gene>
<evidence type="ECO:0000256" key="1">
    <source>
        <dbReference type="SAM" id="Coils"/>
    </source>
</evidence>
<dbReference type="GO" id="GO:0005096">
    <property type="term" value="F:GTPase activator activity"/>
    <property type="evidence" value="ECO:0007669"/>
    <property type="project" value="InterPro"/>
</dbReference>
<evidence type="ECO:0000313" key="4">
    <source>
        <dbReference type="Proteomes" id="UP001152885"/>
    </source>
</evidence>
<name>A0A9W4XL42_9ASCO</name>
<dbReference type="PANTHER" id="PTHR35140">
    <property type="entry name" value="MITOTIC CHECK POINT PROTEIN BFA1"/>
    <property type="match status" value="1"/>
</dbReference>
<keyword evidence="4" id="KW-1185">Reference proteome</keyword>
<dbReference type="PANTHER" id="PTHR35140:SF1">
    <property type="entry name" value="MITOTIC CHECK POINT PROTEIN BFA1"/>
    <property type="match status" value="1"/>
</dbReference>
<organism evidence="3 4">
    <name type="scientific">Candida verbasci</name>
    <dbReference type="NCBI Taxonomy" id="1227364"/>
    <lineage>
        <taxon>Eukaryota</taxon>
        <taxon>Fungi</taxon>
        <taxon>Dikarya</taxon>
        <taxon>Ascomycota</taxon>
        <taxon>Saccharomycotina</taxon>
        <taxon>Pichiomycetes</taxon>
        <taxon>Debaryomycetaceae</taxon>
        <taxon>Candida/Lodderomyces clade</taxon>
        <taxon>Candida</taxon>
    </lineage>
</organism>
<dbReference type="EMBL" id="CANTUO010000002">
    <property type="protein sequence ID" value="CAI5757766.1"/>
    <property type="molecule type" value="Genomic_DNA"/>
</dbReference>
<dbReference type="GO" id="GO:0031578">
    <property type="term" value="P:mitotic spindle orientation checkpoint signaling"/>
    <property type="evidence" value="ECO:0007669"/>
    <property type="project" value="TreeGrafter"/>
</dbReference>
<dbReference type="OrthoDB" id="19159at2759"/>